<evidence type="ECO:0000313" key="3">
    <source>
        <dbReference type="WBParaSite" id="maker-uti_cns_0005096-snap-gene-0.2-mRNA-1"/>
    </source>
</evidence>
<keyword evidence="2" id="KW-1185">Reference proteome</keyword>
<evidence type="ECO:0000313" key="2">
    <source>
        <dbReference type="Proteomes" id="UP000095280"/>
    </source>
</evidence>
<proteinExistence type="predicted"/>
<dbReference type="AlphaFoldDB" id="A0A1I8HAU4"/>
<feature type="region of interest" description="Disordered" evidence="1">
    <location>
        <begin position="75"/>
        <end position="104"/>
    </location>
</feature>
<evidence type="ECO:0000256" key="1">
    <source>
        <dbReference type="SAM" id="MobiDB-lite"/>
    </source>
</evidence>
<reference evidence="3" key="1">
    <citation type="submission" date="2016-11" db="UniProtKB">
        <authorList>
            <consortium name="WormBaseParasite"/>
        </authorList>
    </citation>
    <scope>IDENTIFICATION</scope>
</reference>
<name>A0A1I8HAU4_9PLAT</name>
<organism evidence="2 3">
    <name type="scientific">Macrostomum lignano</name>
    <dbReference type="NCBI Taxonomy" id="282301"/>
    <lineage>
        <taxon>Eukaryota</taxon>
        <taxon>Metazoa</taxon>
        <taxon>Spiralia</taxon>
        <taxon>Lophotrochozoa</taxon>
        <taxon>Platyhelminthes</taxon>
        <taxon>Rhabditophora</taxon>
        <taxon>Macrostomorpha</taxon>
        <taxon>Macrostomida</taxon>
        <taxon>Macrostomidae</taxon>
        <taxon>Macrostomum</taxon>
    </lineage>
</organism>
<dbReference type="Proteomes" id="UP000095280">
    <property type="component" value="Unplaced"/>
</dbReference>
<sequence>SSSSGGSSSSGVNQPAEDRWFDLEQLWDYSSLPDPYSESDDAWEGNPTIDEDWREDGLLAAQLQSTRPLSRRLEAAMSLPSSLSSTTRRQRKHQHQQLQHQQLLDPARSRNWPEVAELATKLSEGRRRLRRLRLDEEAAAAAPAVGGVKDAVGSADVSVEAEEEDDGLSSFPMLLAGATRRRLPADLLRRWDRLARSLLTAEVDRRLRQITEAALAVADKQAIDIDIVADCRRYSTADEAAEDVRQIGELDAQLRRWLAGLGGLRTRLVEAARLPTSASASGQQRRQRRRVKEKLDSLDLMRRWFQSDRRRYLDRQHSAQAALNELTELESLIGQCEQDATRAFKSSLGDDLQV</sequence>
<dbReference type="WBParaSite" id="maker-uti_cns_0005096-snap-gene-0.2-mRNA-1">
    <property type="protein sequence ID" value="maker-uti_cns_0005096-snap-gene-0.2-mRNA-1"/>
    <property type="gene ID" value="maker-uti_cns_0005096-snap-gene-0.2"/>
</dbReference>
<feature type="compositionally biased region" description="Low complexity" evidence="1">
    <location>
        <begin position="78"/>
        <end position="87"/>
    </location>
</feature>
<protein>
    <submittedName>
        <fullName evidence="3">ASD2 domain-containing protein</fullName>
    </submittedName>
</protein>
<accession>A0A1I8HAU4</accession>